<evidence type="ECO:0000313" key="1">
    <source>
        <dbReference type="EMBL" id="CAH1777640.1"/>
    </source>
</evidence>
<dbReference type="AlphaFoldDB" id="A0A8J1TI68"/>
<reference evidence="1" key="1">
    <citation type="submission" date="2022-03" db="EMBL/GenBank/DDBJ databases">
        <authorList>
            <person name="Martin C."/>
        </authorList>
    </citation>
    <scope>NUCLEOTIDE SEQUENCE</scope>
</reference>
<evidence type="ECO:0000313" key="2">
    <source>
        <dbReference type="Proteomes" id="UP000749559"/>
    </source>
</evidence>
<proteinExistence type="predicted"/>
<dbReference type="EMBL" id="CAIIXF020000002">
    <property type="protein sequence ID" value="CAH1777640.1"/>
    <property type="molecule type" value="Genomic_DNA"/>
</dbReference>
<gene>
    <name evidence="1" type="ORF">OFUS_LOCUS4648</name>
</gene>
<sequence>MTEFNFQCMFEKFEPPSGFKRDAFLGNSLANACPKLDDNTTKRNTVKAKPNIQGPKPKVASKSEAFGSKSIQGSKSFAVASESTASKSKDVASKPSIQGSKLTAVASKSIAVASKSTALASKSTALASKSSAIVTQSKAVVSKRSASFGDKLAAKKAVSFSLETIQIDAHSKVYKMVHIYTYSRFVKALVLSPPLFLPSFPSSSNF</sequence>
<name>A0A8J1TI68_OWEFU</name>
<dbReference type="Proteomes" id="UP000749559">
    <property type="component" value="Unassembled WGS sequence"/>
</dbReference>
<comment type="caution">
    <text evidence="1">The sequence shown here is derived from an EMBL/GenBank/DDBJ whole genome shotgun (WGS) entry which is preliminary data.</text>
</comment>
<protein>
    <submittedName>
        <fullName evidence="1">Uncharacterized protein</fullName>
    </submittedName>
</protein>
<keyword evidence="2" id="KW-1185">Reference proteome</keyword>
<accession>A0A8J1TI68</accession>
<organism evidence="1 2">
    <name type="scientific">Owenia fusiformis</name>
    <name type="common">Polychaete worm</name>
    <dbReference type="NCBI Taxonomy" id="6347"/>
    <lineage>
        <taxon>Eukaryota</taxon>
        <taxon>Metazoa</taxon>
        <taxon>Spiralia</taxon>
        <taxon>Lophotrochozoa</taxon>
        <taxon>Annelida</taxon>
        <taxon>Polychaeta</taxon>
        <taxon>Sedentaria</taxon>
        <taxon>Canalipalpata</taxon>
        <taxon>Sabellida</taxon>
        <taxon>Oweniida</taxon>
        <taxon>Oweniidae</taxon>
        <taxon>Owenia</taxon>
    </lineage>
</organism>